<feature type="compositionally biased region" description="Pro residues" evidence="3">
    <location>
        <begin position="1"/>
        <end position="17"/>
    </location>
</feature>
<feature type="compositionally biased region" description="Low complexity" evidence="3">
    <location>
        <begin position="246"/>
        <end position="257"/>
    </location>
</feature>
<sequence>MTESEPPPPPAPPPPNDGFPSSLFSSLLEDEEEDHEGLISWCQLEDPHQHVNWKQRYYQLKVNLARFRMETAELQQSLQEKLSELEQKAAEAERRSNEARQKMQVMEQKLQSLGVSGDSFQDCMANADQACKDQIISNLEQQVEEQKKLRILDAKKVEAKASKIKEWVTNKLKELEEQNYQLREENKKCNAQLELLKKRLSQMSQQKEKNNTEDSSRGSWEDQGSSDDAPPLTSITSANQRANYINNNEPSFNSSPSAVEVNKKSSSWASTQQARVDQWIDSSCQVSLTQRSESEDGNTIHTMGSEPVVEAGLPPIVPPHSTNSPFPQTANSRSTSETRKPTSKKQHSRSLPRETTRNSSSLHIADIPTSSSKNTTTQTNLENDLNSSNKTTTGTGTTYGNIYGSLDRKLKMLNVGNGHAGGERRRTVQTSNDLHDYAEIYTPSKEIMGGLDPDLDIRPPTPPLHRFPSWESRIYEVAVNGISLSRDALHTCPIIPSHKTKKTPDSYMTDSFTDMSIPVYAMVKGRASQIRSVPFTGESTDSSDNEDTRITSTHTTSGETESSASTGSPGRGNKGSSNQSPAKHSCTSPTKSVKRDTSTESVLSDDYAIPPDAYADTYSMDSVEQTRLSSIVLENSKKDIFEKCGYLTKLGGKLKTWRRRWFVLKNGTLSYYKTQNDVGRKPQGQILLDDVSRVNRAEGASTFEVATSKRTYYLTADSNTTMEEWI</sequence>
<reference evidence="5 6" key="1">
    <citation type="submission" date="2013-11" db="EMBL/GenBank/DDBJ databases">
        <title>Genome sequencing of Stegodyphus mimosarum.</title>
        <authorList>
            <person name="Bechsgaard J."/>
        </authorList>
    </citation>
    <scope>NUCLEOTIDE SEQUENCE [LARGE SCALE GENOMIC DNA]</scope>
</reference>
<proteinExistence type="predicted"/>
<feature type="non-terminal residue" evidence="5">
    <location>
        <position position="726"/>
    </location>
</feature>
<dbReference type="STRING" id="407821.A0A087TTV6"/>
<evidence type="ECO:0000259" key="4">
    <source>
        <dbReference type="PROSITE" id="PS50003"/>
    </source>
</evidence>
<dbReference type="Proteomes" id="UP000054359">
    <property type="component" value="Unassembled WGS sequence"/>
</dbReference>
<feature type="region of interest" description="Disordered" evidence="3">
    <location>
        <begin position="202"/>
        <end position="266"/>
    </location>
</feature>
<feature type="compositionally biased region" description="Polar residues" evidence="3">
    <location>
        <begin position="381"/>
        <end position="390"/>
    </location>
</feature>
<dbReference type="InterPro" id="IPR001849">
    <property type="entry name" value="PH_domain"/>
</dbReference>
<dbReference type="PANTHER" id="PTHR22903">
    <property type="entry name" value="PLEKHH PROTEIN"/>
    <property type="match status" value="1"/>
</dbReference>
<dbReference type="OrthoDB" id="6285196at2759"/>
<feature type="compositionally biased region" description="Polar residues" evidence="3">
    <location>
        <begin position="320"/>
        <end position="335"/>
    </location>
</feature>
<dbReference type="AlphaFoldDB" id="A0A087TTV6"/>
<dbReference type="FunFam" id="2.30.29.30:FF:000286">
    <property type="entry name" value="PH-protein kinase domain containing protein"/>
    <property type="match status" value="1"/>
</dbReference>
<evidence type="ECO:0000256" key="2">
    <source>
        <dbReference type="SAM" id="Coils"/>
    </source>
</evidence>
<dbReference type="PROSITE" id="PS50003">
    <property type="entry name" value="PH_DOMAIN"/>
    <property type="match status" value="1"/>
</dbReference>
<dbReference type="PANTHER" id="PTHR22903:SF8">
    <property type="entry name" value="MAX-1A"/>
    <property type="match status" value="1"/>
</dbReference>
<feature type="compositionally biased region" description="Basic and acidic residues" evidence="3">
    <location>
        <begin position="206"/>
        <end position="220"/>
    </location>
</feature>
<dbReference type="Gene3D" id="2.30.29.30">
    <property type="entry name" value="Pleckstrin-homology domain (PH domain)/Phosphotyrosine-binding domain (PTB)"/>
    <property type="match status" value="1"/>
</dbReference>
<dbReference type="InterPro" id="IPR011993">
    <property type="entry name" value="PH-like_dom_sf"/>
</dbReference>
<feature type="compositionally biased region" description="Basic residues" evidence="3">
    <location>
        <begin position="341"/>
        <end position="350"/>
    </location>
</feature>
<dbReference type="SMART" id="SM00233">
    <property type="entry name" value="PH"/>
    <property type="match status" value="1"/>
</dbReference>
<dbReference type="SUPFAM" id="SSF50729">
    <property type="entry name" value="PH domain-like"/>
    <property type="match status" value="1"/>
</dbReference>
<gene>
    <name evidence="5" type="ORF">X975_15176</name>
</gene>
<feature type="domain" description="PH" evidence="4">
    <location>
        <begin position="640"/>
        <end position="726"/>
    </location>
</feature>
<feature type="compositionally biased region" description="Polar residues" evidence="3">
    <location>
        <begin position="574"/>
        <end position="591"/>
    </location>
</feature>
<feature type="region of interest" description="Disordered" evidence="3">
    <location>
        <begin position="287"/>
        <end position="399"/>
    </location>
</feature>
<keyword evidence="2" id="KW-0175">Coiled coil</keyword>
<feature type="compositionally biased region" description="Polar residues" evidence="3">
    <location>
        <begin position="287"/>
        <end position="302"/>
    </location>
</feature>
<feature type="coiled-coil region" evidence="2">
    <location>
        <begin position="68"/>
        <end position="109"/>
    </location>
</feature>
<feature type="region of interest" description="Disordered" evidence="3">
    <location>
        <begin position="532"/>
        <end position="605"/>
    </location>
</feature>
<evidence type="ECO:0000256" key="3">
    <source>
        <dbReference type="SAM" id="MobiDB-lite"/>
    </source>
</evidence>
<organism evidence="5 6">
    <name type="scientific">Stegodyphus mimosarum</name>
    <name type="common">African social velvet spider</name>
    <dbReference type="NCBI Taxonomy" id="407821"/>
    <lineage>
        <taxon>Eukaryota</taxon>
        <taxon>Metazoa</taxon>
        <taxon>Ecdysozoa</taxon>
        <taxon>Arthropoda</taxon>
        <taxon>Chelicerata</taxon>
        <taxon>Arachnida</taxon>
        <taxon>Araneae</taxon>
        <taxon>Araneomorphae</taxon>
        <taxon>Entelegynae</taxon>
        <taxon>Eresoidea</taxon>
        <taxon>Eresidae</taxon>
        <taxon>Stegodyphus</taxon>
    </lineage>
</organism>
<dbReference type="CDD" id="cd13282">
    <property type="entry name" value="PH1_PLEKHH1_PLEKHH2"/>
    <property type="match status" value="1"/>
</dbReference>
<evidence type="ECO:0000256" key="1">
    <source>
        <dbReference type="ARBA" id="ARBA00022737"/>
    </source>
</evidence>
<keyword evidence="1" id="KW-0677">Repeat</keyword>
<name>A0A087TTV6_STEMI</name>
<feature type="compositionally biased region" description="Low complexity" evidence="3">
    <location>
        <begin position="369"/>
        <end position="380"/>
    </location>
</feature>
<dbReference type="Pfam" id="PF00169">
    <property type="entry name" value="PH"/>
    <property type="match status" value="1"/>
</dbReference>
<feature type="compositionally biased region" description="Low complexity" evidence="3">
    <location>
        <begin position="551"/>
        <end position="568"/>
    </location>
</feature>
<protein>
    <submittedName>
        <fullName evidence="5">Pleckstrin domain-containing family H member 1</fullName>
    </submittedName>
</protein>
<accession>A0A087TTV6</accession>
<evidence type="ECO:0000313" key="5">
    <source>
        <dbReference type="EMBL" id="KFM68545.1"/>
    </source>
</evidence>
<feature type="region of interest" description="Disordered" evidence="3">
    <location>
        <begin position="1"/>
        <end position="24"/>
    </location>
</feature>
<dbReference type="EMBL" id="KK116705">
    <property type="protein sequence ID" value="KFM68545.1"/>
    <property type="molecule type" value="Genomic_DNA"/>
</dbReference>
<feature type="compositionally biased region" description="Polar residues" evidence="3">
    <location>
        <begin position="233"/>
        <end position="245"/>
    </location>
</feature>
<evidence type="ECO:0000313" key="6">
    <source>
        <dbReference type="Proteomes" id="UP000054359"/>
    </source>
</evidence>
<dbReference type="OMA" id="CMANADQ"/>
<keyword evidence="6" id="KW-1185">Reference proteome</keyword>